<accession>A0AAV7TQI0</accession>
<gene>
    <name evidence="2" type="ORF">NDU88_003716</name>
</gene>
<evidence type="ECO:0000313" key="3">
    <source>
        <dbReference type="Proteomes" id="UP001066276"/>
    </source>
</evidence>
<dbReference type="EMBL" id="JANPWB010000006">
    <property type="protein sequence ID" value="KAJ1178470.1"/>
    <property type="molecule type" value="Genomic_DNA"/>
</dbReference>
<evidence type="ECO:0000256" key="1">
    <source>
        <dbReference type="SAM" id="MobiDB-lite"/>
    </source>
</evidence>
<feature type="region of interest" description="Disordered" evidence="1">
    <location>
        <begin position="41"/>
        <end position="67"/>
    </location>
</feature>
<dbReference type="Proteomes" id="UP001066276">
    <property type="component" value="Chromosome 3_2"/>
</dbReference>
<feature type="compositionally biased region" description="Basic and acidic residues" evidence="1">
    <location>
        <begin position="47"/>
        <end position="67"/>
    </location>
</feature>
<sequence length="67" mass="7612">MRAPYEELQRCFSSHHKAVEVLVTGSLDAILAGARQYVPWSASRSVTPKEEEPEVEKKTPLRTKEDK</sequence>
<organism evidence="2 3">
    <name type="scientific">Pleurodeles waltl</name>
    <name type="common">Iberian ribbed newt</name>
    <dbReference type="NCBI Taxonomy" id="8319"/>
    <lineage>
        <taxon>Eukaryota</taxon>
        <taxon>Metazoa</taxon>
        <taxon>Chordata</taxon>
        <taxon>Craniata</taxon>
        <taxon>Vertebrata</taxon>
        <taxon>Euteleostomi</taxon>
        <taxon>Amphibia</taxon>
        <taxon>Batrachia</taxon>
        <taxon>Caudata</taxon>
        <taxon>Salamandroidea</taxon>
        <taxon>Salamandridae</taxon>
        <taxon>Pleurodelinae</taxon>
        <taxon>Pleurodeles</taxon>
    </lineage>
</organism>
<reference evidence="2" key="1">
    <citation type="journal article" date="2022" name="bioRxiv">
        <title>Sequencing and chromosome-scale assembly of the giantPleurodeles waltlgenome.</title>
        <authorList>
            <person name="Brown T."/>
            <person name="Elewa A."/>
            <person name="Iarovenko S."/>
            <person name="Subramanian E."/>
            <person name="Araus A.J."/>
            <person name="Petzold A."/>
            <person name="Susuki M."/>
            <person name="Suzuki K.-i.T."/>
            <person name="Hayashi T."/>
            <person name="Toyoda A."/>
            <person name="Oliveira C."/>
            <person name="Osipova E."/>
            <person name="Leigh N.D."/>
            <person name="Simon A."/>
            <person name="Yun M.H."/>
        </authorList>
    </citation>
    <scope>NUCLEOTIDE SEQUENCE</scope>
    <source>
        <strain evidence="2">20211129_DDA</strain>
        <tissue evidence="2">Liver</tissue>
    </source>
</reference>
<protein>
    <submittedName>
        <fullName evidence="2">Uncharacterized protein</fullName>
    </submittedName>
</protein>
<name>A0AAV7TQI0_PLEWA</name>
<comment type="caution">
    <text evidence="2">The sequence shown here is derived from an EMBL/GenBank/DDBJ whole genome shotgun (WGS) entry which is preliminary data.</text>
</comment>
<dbReference type="AlphaFoldDB" id="A0AAV7TQI0"/>
<evidence type="ECO:0000313" key="2">
    <source>
        <dbReference type="EMBL" id="KAJ1178470.1"/>
    </source>
</evidence>
<keyword evidence="3" id="KW-1185">Reference proteome</keyword>
<proteinExistence type="predicted"/>